<sequence length="162" mass="17163">MTFADERPVAAPAAHDAAGGTAGGAAELLYQVDINRQGLDETALLIKASDGEFYVSADDLKRWRLKVPDVRPLAGADAPFYPLKSIAGLACTVDEENLTMSISVPADAFVGASFDETARNRPPAVEPGLGGFFNYDLLAEQAAGQTHGSGLFELGFFNRFLP</sequence>
<comment type="caution">
    <text evidence="2">The sequence shown here is derived from an EMBL/GenBank/DDBJ whole genome shotgun (WGS) entry which is preliminary data.</text>
</comment>
<protein>
    <submittedName>
        <fullName evidence="2">Uncharacterized protein</fullName>
    </submittedName>
</protein>
<evidence type="ECO:0000313" key="3">
    <source>
        <dbReference type="Proteomes" id="UP000061665"/>
    </source>
</evidence>
<evidence type="ECO:0000256" key="1">
    <source>
        <dbReference type="SAM" id="MobiDB-lite"/>
    </source>
</evidence>
<feature type="compositionally biased region" description="Low complexity" evidence="1">
    <location>
        <begin position="10"/>
        <end position="19"/>
    </location>
</feature>
<dbReference type="RefSeq" id="WP_059725059.1">
    <property type="nucleotide sequence ID" value="NZ_LOYV01000002.1"/>
</dbReference>
<feature type="region of interest" description="Disordered" evidence="1">
    <location>
        <begin position="1"/>
        <end position="20"/>
    </location>
</feature>
<dbReference type="EMBL" id="LOZE01000120">
    <property type="protein sequence ID" value="KVM23899.1"/>
    <property type="molecule type" value="Genomic_DNA"/>
</dbReference>
<dbReference type="AlphaFoldDB" id="A0AB73FV66"/>
<name>A0AB73FV66_9BURK</name>
<gene>
    <name evidence="2" type="ORF">WJ53_17355</name>
</gene>
<evidence type="ECO:0000313" key="2">
    <source>
        <dbReference type="EMBL" id="KVM23899.1"/>
    </source>
</evidence>
<accession>A0AB73FV66</accession>
<proteinExistence type="predicted"/>
<dbReference type="Proteomes" id="UP000061665">
    <property type="component" value="Unassembled WGS sequence"/>
</dbReference>
<reference evidence="2 3" key="1">
    <citation type="submission" date="2015-11" db="EMBL/GenBank/DDBJ databases">
        <title>Expanding the genomic diversity of Burkholderia species for the development of highly accurate diagnostics.</title>
        <authorList>
            <person name="Sahl J."/>
            <person name="Keim P."/>
            <person name="Wagner D."/>
        </authorList>
    </citation>
    <scope>NUCLEOTIDE SEQUENCE [LARGE SCALE GENOMIC DNA]</scope>
    <source>
        <strain evidence="2 3">MSMB2058</strain>
    </source>
</reference>
<organism evidence="2 3">
    <name type="scientific">Burkholderia ubonensis</name>
    <dbReference type="NCBI Taxonomy" id="101571"/>
    <lineage>
        <taxon>Bacteria</taxon>
        <taxon>Pseudomonadati</taxon>
        <taxon>Pseudomonadota</taxon>
        <taxon>Betaproteobacteria</taxon>
        <taxon>Burkholderiales</taxon>
        <taxon>Burkholderiaceae</taxon>
        <taxon>Burkholderia</taxon>
        <taxon>Burkholderia cepacia complex</taxon>
    </lineage>
</organism>